<dbReference type="AlphaFoldDB" id="A0AAW1Y1F3"/>
<proteinExistence type="predicted"/>
<organism evidence="2 3">
    <name type="scientific">Rubus argutus</name>
    <name type="common">Southern blackberry</name>
    <dbReference type="NCBI Taxonomy" id="59490"/>
    <lineage>
        <taxon>Eukaryota</taxon>
        <taxon>Viridiplantae</taxon>
        <taxon>Streptophyta</taxon>
        <taxon>Embryophyta</taxon>
        <taxon>Tracheophyta</taxon>
        <taxon>Spermatophyta</taxon>
        <taxon>Magnoliopsida</taxon>
        <taxon>eudicotyledons</taxon>
        <taxon>Gunneridae</taxon>
        <taxon>Pentapetalae</taxon>
        <taxon>rosids</taxon>
        <taxon>fabids</taxon>
        <taxon>Rosales</taxon>
        <taxon>Rosaceae</taxon>
        <taxon>Rosoideae</taxon>
        <taxon>Rosoideae incertae sedis</taxon>
        <taxon>Rubus</taxon>
    </lineage>
</organism>
<accession>A0AAW1Y1F3</accession>
<evidence type="ECO:0000313" key="3">
    <source>
        <dbReference type="Proteomes" id="UP001457282"/>
    </source>
</evidence>
<reference evidence="2 3" key="1">
    <citation type="journal article" date="2023" name="G3 (Bethesda)">
        <title>A chromosome-length genome assembly and annotation of blackberry (Rubus argutus, cv. 'Hillquist').</title>
        <authorList>
            <person name="Bruna T."/>
            <person name="Aryal R."/>
            <person name="Dudchenko O."/>
            <person name="Sargent D.J."/>
            <person name="Mead D."/>
            <person name="Buti M."/>
            <person name="Cavallini A."/>
            <person name="Hytonen T."/>
            <person name="Andres J."/>
            <person name="Pham M."/>
            <person name="Weisz D."/>
            <person name="Mascagni F."/>
            <person name="Usai G."/>
            <person name="Natali L."/>
            <person name="Bassil N."/>
            <person name="Fernandez G.E."/>
            <person name="Lomsadze A."/>
            <person name="Armour M."/>
            <person name="Olukolu B."/>
            <person name="Poorten T."/>
            <person name="Britton C."/>
            <person name="Davik J."/>
            <person name="Ashrafi H."/>
            <person name="Aiden E.L."/>
            <person name="Borodovsky M."/>
            <person name="Worthington M."/>
        </authorList>
    </citation>
    <scope>NUCLEOTIDE SEQUENCE [LARGE SCALE GENOMIC DNA]</scope>
    <source>
        <strain evidence="2">PI 553951</strain>
    </source>
</reference>
<protein>
    <submittedName>
        <fullName evidence="2">Uncharacterized protein</fullName>
    </submittedName>
</protein>
<evidence type="ECO:0000313" key="2">
    <source>
        <dbReference type="EMBL" id="KAK9942296.1"/>
    </source>
</evidence>
<evidence type="ECO:0000256" key="1">
    <source>
        <dbReference type="SAM" id="MobiDB-lite"/>
    </source>
</evidence>
<comment type="caution">
    <text evidence="2">The sequence shown here is derived from an EMBL/GenBank/DDBJ whole genome shotgun (WGS) entry which is preliminary data.</text>
</comment>
<feature type="region of interest" description="Disordered" evidence="1">
    <location>
        <begin position="57"/>
        <end position="98"/>
    </location>
</feature>
<keyword evidence="3" id="KW-1185">Reference proteome</keyword>
<sequence>MPRPASPSLHRCRPCLNLQLLRRRCPFVHHCPAAASLFLSRRRPILPKPRRCISTPPPFIKCPAHTGPSADAKPTSRRRASQIGTIAMPPTPRRTSQQRRDLLYGVAALTLPSLHPPPLKTSPFIAAINLQS</sequence>
<name>A0AAW1Y1F3_RUBAR</name>
<dbReference type="Proteomes" id="UP001457282">
    <property type="component" value="Unassembled WGS sequence"/>
</dbReference>
<dbReference type="EMBL" id="JBEDUW010000002">
    <property type="protein sequence ID" value="KAK9942296.1"/>
    <property type="molecule type" value="Genomic_DNA"/>
</dbReference>
<gene>
    <name evidence="2" type="ORF">M0R45_007969</name>
</gene>